<dbReference type="EMBL" id="GBRH01168900">
    <property type="protein sequence ID" value="JAE28996.1"/>
    <property type="molecule type" value="Transcribed_RNA"/>
</dbReference>
<reference evidence="1" key="1">
    <citation type="submission" date="2014-09" db="EMBL/GenBank/DDBJ databases">
        <authorList>
            <person name="Magalhaes I.L.F."/>
            <person name="Oliveira U."/>
            <person name="Santos F.R."/>
            <person name="Vidigal T.H.D.A."/>
            <person name="Brescovit A.D."/>
            <person name="Santos A.J."/>
        </authorList>
    </citation>
    <scope>NUCLEOTIDE SEQUENCE</scope>
    <source>
        <tissue evidence="1">Shoot tissue taken approximately 20 cm above the soil surface</tissue>
    </source>
</reference>
<reference evidence="1" key="2">
    <citation type="journal article" date="2015" name="Data Brief">
        <title>Shoot transcriptome of the giant reed, Arundo donax.</title>
        <authorList>
            <person name="Barrero R.A."/>
            <person name="Guerrero F.D."/>
            <person name="Moolhuijzen P."/>
            <person name="Goolsby J.A."/>
            <person name="Tidwell J."/>
            <person name="Bellgard S.E."/>
            <person name="Bellgard M.I."/>
        </authorList>
    </citation>
    <scope>NUCLEOTIDE SEQUENCE</scope>
    <source>
        <tissue evidence="1">Shoot tissue taken approximately 20 cm above the soil surface</tissue>
    </source>
</reference>
<accession>A0A0A9H2D8</accession>
<dbReference type="AlphaFoldDB" id="A0A0A9H2D8"/>
<evidence type="ECO:0000313" key="1">
    <source>
        <dbReference type="EMBL" id="JAE28996.1"/>
    </source>
</evidence>
<sequence>MSFNTLQSVSMQLRLIRPWRDGHYVL</sequence>
<organism evidence="1">
    <name type="scientific">Arundo donax</name>
    <name type="common">Giant reed</name>
    <name type="synonym">Donax arundinaceus</name>
    <dbReference type="NCBI Taxonomy" id="35708"/>
    <lineage>
        <taxon>Eukaryota</taxon>
        <taxon>Viridiplantae</taxon>
        <taxon>Streptophyta</taxon>
        <taxon>Embryophyta</taxon>
        <taxon>Tracheophyta</taxon>
        <taxon>Spermatophyta</taxon>
        <taxon>Magnoliopsida</taxon>
        <taxon>Liliopsida</taxon>
        <taxon>Poales</taxon>
        <taxon>Poaceae</taxon>
        <taxon>PACMAD clade</taxon>
        <taxon>Arundinoideae</taxon>
        <taxon>Arundineae</taxon>
        <taxon>Arundo</taxon>
    </lineage>
</organism>
<name>A0A0A9H2D8_ARUDO</name>
<protein>
    <submittedName>
        <fullName evidence="1">Uncharacterized protein</fullName>
    </submittedName>
</protein>
<proteinExistence type="predicted"/>